<dbReference type="InterPro" id="IPR023214">
    <property type="entry name" value="HAD_sf"/>
</dbReference>
<accession>A0A2N5HCV1</accession>
<keyword evidence="1" id="KW-0732">Signal</keyword>
<dbReference type="RefSeq" id="WP_101648751.1">
    <property type="nucleotide sequence ID" value="NZ_PGVE01000058.1"/>
</dbReference>
<dbReference type="Gene3D" id="3.40.50.1000">
    <property type="entry name" value="HAD superfamily/HAD-like"/>
    <property type="match status" value="1"/>
</dbReference>
<dbReference type="Pfam" id="PF09580">
    <property type="entry name" value="Spore_YhcN_YlaJ"/>
    <property type="match status" value="1"/>
</dbReference>
<dbReference type="InterPro" id="IPR014247">
    <property type="entry name" value="Spore_lipoprot_YhcN/YlaJ"/>
</dbReference>
<dbReference type="OrthoDB" id="1707228at2"/>
<sequence length="159" mass="18031">MMKKGLILFAILIFSLDLAGCTRNNVNKNDVTKNNITTNRNNNVIDNRSKMRVADDAAEKIADLPEVDTANVIVTENNAYVAVKLSSESRNKGTKNIEHKISQRVKSTDRDIDHVYVSENPDFYDRMNTYASDIRNGKPVSGFFNEFTETIRRVFPKAK</sequence>
<gene>
    <name evidence="2" type="ORF">CVD27_15245</name>
</gene>
<feature type="chain" id="PRO_5039378373" evidence="1">
    <location>
        <begin position="20"/>
        <end position="159"/>
    </location>
</feature>
<dbReference type="GO" id="GO:0030435">
    <property type="term" value="P:sporulation resulting in formation of a cellular spore"/>
    <property type="evidence" value="ECO:0007669"/>
    <property type="project" value="InterPro"/>
</dbReference>
<organism evidence="2 3">
    <name type="scientific">Neobacillus cucumis</name>
    <dbReference type="NCBI Taxonomy" id="1740721"/>
    <lineage>
        <taxon>Bacteria</taxon>
        <taxon>Bacillati</taxon>
        <taxon>Bacillota</taxon>
        <taxon>Bacilli</taxon>
        <taxon>Bacillales</taxon>
        <taxon>Bacillaceae</taxon>
        <taxon>Neobacillus</taxon>
    </lineage>
</organism>
<protein>
    <submittedName>
        <fullName evidence="2">YhcN/YlaJ family sporulation lipoprotein</fullName>
    </submittedName>
</protein>
<dbReference type="Proteomes" id="UP000234950">
    <property type="component" value="Unassembled WGS sequence"/>
</dbReference>
<dbReference type="AlphaFoldDB" id="A0A2N5HCV1"/>
<feature type="signal peptide" evidence="1">
    <location>
        <begin position="1"/>
        <end position="19"/>
    </location>
</feature>
<reference evidence="2 3" key="1">
    <citation type="submission" date="2017-11" db="EMBL/GenBank/DDBJ databases">
        <title>Comparitive Functional Genomics of Dry Heat Resistant strains isolated from the Viking Spacecraft.</title>
        <authorList>
            <person name="Seuylemezian A."/>
            <person name="Cooper K."/>
            <person name="Vaishampayan P."/>
        </authorList>
    </citation>
    <scope>NUCLEOTIDE SEQUENCE [LARGE SCALE GENOMIC DNA]</scope>
    <source>
        <strain evidence="2 3">V32-6</strain>
    </source>
</reference>
<evidence type="ECO:0000256" key="1">
    <source>
        <dbReference type="SAM" id="SignalP"/>
    </source>
</evidence>
<keyword evidence="3" id="KW-1185">Reference proteome</keyword>
<dbReference type="NCBIfam" id="TIGR02898">
    <property type="entry name" value="spore_YhcN_YlaJ"/>
    <property type="match status" value="1"/>
</dbReference>
<keyword evidence="2" id="KW-0449">Lipoprotein</keyword>
<comment type="caution">
    <text evidence="2">The sequence shown here is derived from an EMBL/GenBank/DDBJ whole genome shotgun (WGS) entry which is preliminary data.</text>
</comment>
<name>A0A2N5HCV1_9BACI</name>
<evidence type="ECO:0000313" key="3">
    <source>
        <dbReference type="Proteomes" id="UP000234950"/>
    </source>
</evidence>
<dbReference type="EMBL" id="PGVE01000058">
    <property type="protein sequence ID" value="PLS03328.1"/>
    <property type="molecule type" value="Genomic_DNA"/>
</dbReference>
<dbReference type="InterPro" id="IPR019076">
    <property type="entry name" value="Spore_lipoprot_YhcN/YlaJ-like"/>
</dbReference>
<evidence type="ECO:0000313" key="2">
    <source>
        <dbReference type="EMBL" id="PLS03328.1"/>
    </source>
</evidence>
<proteinExistence type="predicted"/>